<dbReference type="SUPFAM" id="SSF52058">
    <property type="entry name" value="L domain-like"/>
    <property type="match status" value="1"/>
</dbReference>
<dbReference type="Pfam" id="PF12796">
    <property type="entry name" value="Ank_2"/>
    <property type="match status" value="2"/>
</dbReference>
<comment type="catalytic activity">
    <reaction evidence="11">
        <text>L-threonyl-[protein] + ATP = O-phospho-L-threonyl-[protein] + ADP + H(+)</text>
        <dbReference type="Rhea" id="RHEA:46608"/>
        <dbReference type="Rhea" id="RHEA-COMP:11060"/>
        <dbReference type="Rhea" id="RHEA-COMP:11605"/>
        <dbReference type="ChEBI" id="CHEBI:15378"/>
        <dbReference type="ChEBI" id="CHEBI:30013"/>
        <dbReference type="ChEBI" id="CHEBI:30616"/>
        <dbReference type="ChEBI" id="CHEBI:61977"/>
        <dbReference type="ChEBI" id="CHEBI:456216"/>
        <dbReference type="EC" id="2.7.11.1"/>
    </reaction>
</comment>
<dbReference type="PROSITE" id="PS51424">
    <property type="entry name" value="ROC"/>
    <property type="match status" value="1"/>
</dbReference>
<feature type="repeat" description="ANK" evidence="13">
    <location>
        <begin position="285"/>
        <end position="311"/>
    </location>
</feature>
<feature type="repeat" description="ANK" evidence="13">
    <location>
        <begin position="82"/>
        <end position="114"/>
    </location>
</feature>
<dbReference type="Pfam" id="PF23748">
    <property type="entry name" value="Beta-prop_LRRK2"/>
    <property type="match status" value="1"/>
</dbReference>
<dbReference type="SMART" id="SM00248">
    <property type="entry name" value="ANK"/>
    <property type="match status" value="9"/>
</dbReference>
<evidence type="ECO:0000256" key="15">
    <source>
        <dbReference type="SAM" id="MobiDB-lite"/>
    </source>
</evidence>
<dbReference type="InterPro" id="IPR003591">
    <property type="entry name" value="Leu-rich_rpt_typical-subtyp"/>
</dbReference>
<dbReference type="PRINTS" id="PR00449">
    <property type="entry name" value="RASTRNSFRMNG"/>
</dbReference>
<dbReference type="InterPro" id="IPR008271">
    <property type="entry name" value="Ser/Thr_kinase_AS"/>
</dbReference>
<dbReference type="InterPro" id="IPR032171">
    <property type="entry name" value="COR-A"/>
</dbReference>
<dbReference type="RefSeq" id="XP_017772114.1">
    <property type="nucleotide sequence ID" value="XM_017916625.1"/>
</dbReference>
<dbReference type="Proteomes" id="UP000695000">
    <property type="component" value="Unplaced"/>
</dbReference>
<evidence type="ECO:0000256" key="5">
    <source>
        <dbReference type="ARBA" id="ARBA00022679"/>
    </source>
</evidence>
<evidence type="ECO:0000313" key="18">
    <source>
        <dbReference type="Proteomes" id="UP000695000"/>
    </source>
</evidence>
<evidence type="ECO:0000256" key="10">
    <source>
        <dbReference type="ARBA" id="ARBA00023043"/>
    </source>
</evidence>
<accession>A0ABM1MC14</accession>
<comment type="catalytic activity">
    <reaction evidence="12">
        <text>L-seryl-[protein] + ATP = O-phospho-L-seryl-[protein] + ADP + H(+)</text>
        <dbReference type="Rhea" id="RHEA:17989"/>
        <dbReference type="Rhea" id="RHEA-COMP:9863"/>
        <dbReference type="Rhea" id="RHEA-COMP:11604"/>
        <dbReference type="ChEBI" id="CHEBI:15378"/>
        <dbReference type="ChEBI" id="CHEBI:29999"/>
        <dbReference type="ChEBI" id="CHEBI:30616"/>
        <dbReference type="ChEBI" id="CHEBI:83421"/>
        <dbReference type="ChEBI" id="CHEBI:456216"/>
        <dbReference type="EC" id="2.7.11.1"/>
    </reaction>
</comment>
<dbReference type="Pfam" id="PF00069">
    <property type="entry name" value="Pkinase"/>
    <property type="match status" value="1"/>
</dbReference>
<keyword evidence="5" id="KW-0808">Transferase</keyword>
<proteinExistence type="predicted"/>
<keyword evidence="8 19" id="KW-0418">Kinase</keyword>
<dbReference type="Gene3D" id="3.40.50.300">
    <property type="entry name" value="P-loop containing nucleotide triphosphate hydrolases"/>
    <property type="match status" value="1"/>
</dbReference>
<dbReference type="Gene3D" id="3.30.70.1390">
    <property type="entry name" value="ROC domain from the Parkinson's disease-associated leucine-rich repeat kinase 2"/>
    <property type="match status" value="1"/>
</dbReference>
<evidence type="ECO:0000256" key="2">
    <source>
        <dbReference type="ARBA" id="ARBA00012513"/>
    </source>
</evidence>
<evidence type="ECO:0000256" key="6">
    <source>
        <dbReference type="ARBA" id="ARBA00022737"/>
    </source>
</evidence>
<dbReference type="Gene3D" id="3.80.10.10">
    <property type="entry name" value="Ribonuclease Inhibitor"/>
    <property type="match status" value="3"/>
</dbReference>
<dbReference type="InterPro" id="IPR001611">
    <property type="entry name" value="Leu-rich_rpt"/>
</dbReference>
<evidence type="ECO:0000256" key="3">
    <source>
        <dbReference type="ARBA" id="ARBA00022527"/>
    </source>
</evidence>
<evidence type="ECO:0000256" key="11">
    <source>
        <dbReference type="ARBA" id="ARBA00047899"/>
    </source>
</evidence>
<dbReference type="SUPFAM" id="SSF56112">
    <property type="entry name" value="Protein kinase-like (PK-like)"/>
    <property type="match status" value="1"/>
</dbReference>
<dbReference type="Gene3D" id="1.10.10.2200">
    <property type="match status" value="1"/>
</dbReference>
<dbReference type="InterPro" id="IPR020859">
    <property type="entry name" value="ROC"/>
</dbReference>
<evidence type="ECO:0000256" key="4">
    <source>
        <dbReference type="ARBA" id="ARBA00022614"/>
    </source>
</evidence>
<dbReference type="InterPro" id="IPR000719">
    <property type="entry name" value="Prot_kinase_dom"/>
</dbReference>
<evidence type="ECO:0000256" key="14">
    <source>
        <dbReference type="PROSITE-ProRule" id="PRU10141"/>
    </source>
</evidence>
<reference evidence="19" key="1">
    <citation type="submission" date="2025-08" db="UniProtKB">
        <authorList>
            <consortium name="RefSeq"/>
        </authorList>
    </citation>
    <scope>IDENTIFICATION</scope>
    <source>
        <tissue evidence="19">Whole Larva</tissue>
    </source>
</reference>
<feature type="region of interest" description="Disordered" evidence="15">
    <location>
        <begin position="1875"/>
        <end position="1894"/>
    </location>
</feature>
<dbReference type="SMART" id="SM00220">
    <property type="entry name" value="S_TKc"/>
    <property type="match status" value="1"/>
</dbReference>
<feature type="compositionally biased region" description="Low complexity" evidence="15">
    <location>
        <begin position="1882"/>
        <end position="1894"/>
    </location>
</feature>
<protein>
    <recommendedName>
        <fullName evidence="2">non-specific serine/threonine protein kinase</fullName>
        <ecNumber evidence="2">2.7.11.1</ecNumber>
    </recommendedName>
</protein>
<feature type="binding site" evidence="14">
    <location>
        <position position="1997"/>
    </location>
    <ligand>
        <name>ATP</name>
        <dbReference type="ChEBI" id="CHEBI:30616"/>
    </ligand>
</feature>
<keyword evidence="18" id="KW-1185">Reference proteome</keyword>
<keyword evidence="9 14" id="KW-0067">ATP-binding</keyword>
<feature type="repeat" description="ANK" evidence="13">
    <location>
        <begin position="503"/>
        <end position="535"/>
    </location>
</feature>
<dbReference type="EC" id="2.7.11.1" evidence="2"/>
<dbReference type="PANTHER" id="PTHR24198">
    <property type="entry name" value="ANKYRIN REPEAT AND PROTEIN KINASE DOMAIN-CONTAINING PROTEIN"/>
    <property type="match status" value="1"/>
</dbReference>
<evidence type="ECO:0000256" key="8">
    <source>
        <dbReference type="ARBA" id="ARBA00022777"/>
    </source>
</evidence>
<dbReference type="PROSITE" id="PS00107">
    <property type="entry name" value="PROTEIN_KINASE_ATP"/>
    <property type="match status" value="1"/>
</dbReference>
<evidence type="ECO:0000313" key="19">
    <source>
        <dbReference type="RefSeq" id="XP_017772114.1"/>
    </source>
</evidence>
<evidence type="ECO:0000256" key="9">
    <source>
        <dbReference type="ARBA" id="ARBA00022840"/>
    </source>
</evidence>
<dbReference type="Gene3D" id="1.10.510.10">
    <property type="entry name" value="Transferase(Phosphotransferase) domain 1"/>
    <property type="match status" value="1"/>
</dbReference>
<evidence type="ECO:0000256" key="13">
    <source>
        <dbReference type="PROSITE-ProRule" id="PRU00023"/>
    </source>
</evidence>
<dbReference type="InterPro" id="IPR017441">
    <property type="entry name" value="Protein_kinase_ATP_BS"/>
</dbReference>
<dbReference type="InterPro" id="IPR011009">
    <property type="entry name" value="Kinase-like_dom_sf"/>
</dbReference>
<gene>
    <name evidence="19" type="primary">LOC108559367</name>
</gene>
<dbReference type="SMART" id="SM00364">
    <property type="entry name" value="LRR_BAC"/>
    <property type="match status" value="9"/>
</dbReference>
<dbReference type="Gene3D" id="1.25.40.20">
    <property type="entry name" value="Ankyrin repeat-containing domain"/>
    <property type="match status" value="3"/>
</dbReference>
<sequence length="2657" mass="299148">MLDSSPEDEDFPGRLLHQAALWDNTELLEDLLAGGQQSFINSQDSWGRTPLHAAAISDNSRCIQILLNTGADPNVKCGSRGENKTPLHLSAEYGHVSNVRILLQHGASLLERDINGMTPSDLADKAGHNNCMTLLKEAAAGGPRRRRGPSEPTPIRRRGGPAVDSGAAQNPIQDGAVHLHGNPDAGPSLPDRIAAPEEVRLLARDHETGQLKDSISCIYHSNRPTANASPLAIEHQVRNAREKARLDIHAALRDACSKGDASSVHHLVSSLQKDAELIVNMAPTGSNTLLFLACQSGSEEIVKLLIENGADGRYHPVTKYSPLYIACYHGHFEIVEILLNRFPELVQQHTVEKWLPIHACSINEHSATLELLFNFPYPTHVLRKFKDVTDQWEYYMAFDVNERDATGQNILYVACLLGNKKLLDLILKFKVKATRIRVDEDATPSSETSSLVSPTKRRISNGIQSILSKLSLSRENSMENAQNLDADNSYICPLKVDMYCNNNTETALHAAVKGKHYDIALSLLNAGANPNMIIKAYLDYNESISCSSVEEDLNSGQSTALMEACKNRDVPLVELLLRCGARDDECKALSVAVQNRDEILSAKLLSTKAHPDPEFKINKKAMADNIHSSQFSLFSNVTNLTYSTIFPNTPTMINWHNQRCHLTQIRTQWLTDAALHLNTKLKQNPRSAEVALYAITRLDISNNSLKSVPLAVFQLYSLKFLNISQNKIEKLPVPVEKTERKLHRLKKNKIEDLDYSCPVLEELYLQDNRLDSISEAIFRLPNLVTLVVSNNKLQQLSYNMWLAPKLKELNASFNLLKELPTYANDNAKDDFDKMSVSSSDSQLSIHAEVDLETEMSDADTEMEDGKLPVRYKKKERSLIQLDVNKHHIWSKSVEVTEQILHNDDSIAEKSSQLSSLNLAHNLFTSVPVVLPCLAVNLTRLNLAFNSLRSMSHITSYPSSLKQLDLSHNKISVWPSLPQVEAQDVMEQANLACYSNSGTKDKLPMMAGRRQSGRSVRNIVLHTVCSHRRHLRLDNLRTLILTDNHLYRIQLATDDDGDFSNIDEDDSERSVLLSKQRLMFPNLSMLDISNNYLKEIPHNIFELSNLSVLNISGNLDINELPPQMGLLSRLWNLNTRGCSLQEPLKSMIDSKKYKTMDIIGYLKSVLEDARPYARMKLMIVGIQGIGKTSLLEQLRQEGISRRKPEHWAKRMGNKNINVKTSRGTNMSTVGVDIGDWVYEKKIRNQSSHGPVIFRTWDFGGQKEYYATHQYFLSKRSLYLVVWKISDGYKGINEILQWLVNIQARAPNSPVLIVGTHYDVVQDTNPNMSEEYQQVIRDKFINIVDAEKCGLPRVLDTIEVSCKTRHNVKLLCNLIYDTVFSLRPPGSKELLLEQKVPATYLALEDVVNYIATERRVNNMDPVLNADQYRSIVTTEMQQRYNRTFRDAAELHQATLFLHDNGVLLHYDDATLKDLYFLDPQWLCDMLAHVVTIREINPFARTGIMKLDDLKHIFKASNIGPMDTRGYIVNLLNKFEVALTWDSRTLLIPSLLPSEEEIHMAQMFPGQFHPMVKVKVPLRSRGWAVRNKKITVSPKSVLYRDSSAPGRFEMSLPSSSKATVEEPAELIKYHVTSASSNKSIMRLLLMSYFPSGFWSRLMSRILADDSIIDIIRSFFIFPKEVTQDLELMKLLDFKAEWVLWQTGLQLKYGDITLFRLREVLHNSAAHYKQLKIKLQQDGVWCDVDLQNTSILEIYFPVESLVIKPNYTERNEFYRFKVKKDLTIESIPESTAQLLALAVDHIDILLEDWYPTLGTRFVHTSEGKFLITRLVPCPKCLSTSTDVEQHLINFPGEPPKYLSEFETNESYGMDNMIRKSQESYTSECDSGVGPDSPGSSPMPTVEGHINETLEESPNQVYYSWMVEECILAAYNDKIVTCPTHANLPLSQIAPDTIFLDLGDRHLIKPENIKKGRLLGRGAFGFVFKGTCKNRGSNTIIDVAMKMLQPVQPGPNARQSAVIAYKAAQGKWDRDPLQYACKAYCTARQELNILLSLRHPNIVPFVGVCTSPLALVLDLAPQGALDLVLRHYRRSGAKVGVYTLQSIILQVAKAIEYLHRQHIIYRDLKSENVLVWEMPPPFMDHPDHLVHIKVADYGISRLTLPSGTKGFGGTEGFMAPEIMRYNGEEEYTEKVDCFSFGMFVYELLTLHQPFEGHESVKECILEGGRPPLTYRETLYPSYFLDLMVLCWSQQPKDRPSASQIVSIASAPEFTHLSDVMSLKHQAPVVASTSAPISHISDDGLSGSEMWLMCANSRIDLLLAADRGWLQYHTMALPIKPTASCTVGPTIWIGDYIGRIHAYSVTDGYKIFSYALESEENTSIQALLYLPSLKRVACALSNGRLFLLNSETIPRTPSSAEGTFVMTELGASTVINCLCALYKESDNVCELWSGQSMGQISIYTIKDQVVAGHEMLNHFQPIIDSVDVVNMVSADNSVWSYVYPGCIIYQWDQKTRTIINKLDSSKLVPCSESLKSIAIEEHLSPTNCQVTSLAVLNDELYIGTTWGCIIIAERATLRPITIFRPYEEDVRAIVPLSRCKSSNESHDNTPLIATIGRGYRSLPSRYLDVAVNIGHTLPSPVSSTSPTLLSKQNMFVLLWRAEHWSTM</sequence>
<keyword evidence="10 13" id="KW-0040">ANK repeat</keyword>
<name>A0ABM1MC14_NICVS</name>
<dbReference type="SUPFAM" id="SSF52540">
    <property type="entry name" value="P-loop containing nucleoside triphosphate hydrolases"/>
    <property type="match status" value="1"/>
</dbReference>
<keyword evidence="4" id="KW-0433">Leucine-rich repeat</keyword>
<dbReference type="PROSITE" id="PS50011">
    <property type="entry name" value="PROTEIN_KINASE_DOM"/>
    <property type="match status" value="1"/>
</dbReference>
<feature type="domain" description="Roc" evidence="17">
    <location>
        <begin position="1167"/>
        <end position="1380"/>
    </location>
</feature>
<dbReference type="PROSITE" id="PS50088">
    <property type="entry name" value="ANK_REPEAT"/>
    <property type="match status" value="4"/>
</dbReference>
<evidence type="ECO:0000256" key="1">
    <source>
        <dbReference type="ARBA" id="ARBA00001946"/>
    </source>
</evidence>
<keyword evidence="6" id="KW-0677">Repeat</keyword>
<evidence type="ECO:0000259" key="16">
    <source>
        <dbReference type="PROSITE" id="PS50011"/>
    </source>
</evidence>
<dbReference type="Pfam" id="PF00023">
    <property type="entry name" value="Ank"/>
    <property type="match status" value="1"/>
</dbReference>
<dbReference type="InterPro" id="IPR036770">
    <property type="entry name" value="Ankyrin_rpt-contain_sf"/>
</dbReference>
<evidence type="ECO:0000259" key="17">
    <source>
        <dbReference type="PROSITE" id="PS51424"/>
    </source>
</evidence>
<dbReference type="InterPro" id="IPR032675">
    <property type="entry name" value="LRR_dom_sf"/>
</dbReference>
<organism evidence="18 19">
    <name type="scientific">Nicrophorus vespilloides</name>
    <name type="common">Boreal carrion beetle</name>
    <dbReference type="NCBI Taxonomy" id="110193"/>
    <lineage>
        <taxon>Eukaryota</taxon>
        <taxon>Metazoa</taxon>
        <taxon>Ecdysozoa</taxon>
        <taxon>Arthropoda</taxon>
        <taxon>Hexapoda</taxon>
        <taxon>Insecta</taxon>
        <taxon>Pterygota</taxon>
        <taxon>Neoptera</taxon>
        <taxon>Endopterygota</taxon>
        <taxon>Coleoptera</taxon>
        <taxon>Polyphaga</taxon>
        <taxon>Staphyliniformia</taxon>
        <taxon>Silphidae</taxon>
        <taxon>Nicrophorinae</taxon>
        <taxon>Nicrophorus</taxon>
    </lineage>
</organism>
<feature type="repeat" description="ANK" evidence="13">
    <location>
        <begin position="46"/>
        <end position="78"/>
    </location>
</feature>
<dbReference type="PROSITE" id="PS50297">
    <property type="entry name" value="ANK_REP_REGION"/>
    <property type="match status" value="4"/>
</dbReference>
<dbReference type="SMART" id="SM00369">
    <property type="entry name" value="LRR_TYP"/>
    <property type="match status" value="9"/>
</dbReference>
<dbReference type="InterPro" id="IPR056602">
    <property type="entry name" value="Beta-prop_LRRK2"/>
</dbReference>
<feature type="domain" description="Protein kinase" evidence="16">
    <location>
        <begin position="1964"/>
        <end position="2264"/>
    </location>
</feature>
<dbReference type="InterPro" id="IPR002110">
    <property type="entry name" value="Ankyrin_rpt"/>
</dbReference>
<feature type="region of interest" description="Disordered" evidence="15">
    <location>
        <begin position="136"/>
        <end position="189"/>
    </location>
</feature>
<dbReference type="GO" id="GO:0016301">
    <property type="term" value="F:kinase activity"/>
    <property type="evidence" value="ECO:0007669"/>
    <property type="project" value="UniProtKB-KW"/>
</dbReference>
<dbReference type="InterPro" id="IPR011047">
    <property type="entry name" value="Quinoprotein_ADH-like_sf"/>
</dbReference>
<evidence type="ECO:0000256" key="12">
    <source>
        <dbReference type="ARBA" id="ARBA00048679"/>
    </source>
</evidence>
<evidence type="ECO:0000256" key="7">
    <source>
        <dbReference type="ARBA" id="ARBA00022741"/>
    </source>
</evidence>
<dbReference type="PANTHER" id="PTHR24198:SF169">
    <property type="entry name" value="NON-SPECIFIC SERINE_THREONINE PROTEIN KINASE"/>
    <property type="match status" value="1"/>
</dbReference>
<dbReference type="GeneID" id="108559367"/>
<comment type="cofactor">
    <cofactor evidence="1">
        <name>Mg(2+)</name>
        <dbReference type="ChEBI" id="CHEBI:18420"/>
    </cofactor>
</comment>
<dbReference type="SUPFAM" id="SSF50998">
    <property type="entry name" value="Quinoprotein alcohol dehydrogenase-like"/>
    <property type="match status" value="1"/>
</dbReference>
<dbReference type="Pfam" id="PF16095">
    <property type="entry name" value="COR-A"/>
    <property type="match status" value="1"/>
</dbReference>
<dbReference type="PROSITE" id="PS51450">
    <property type="entry name" value="LRR"/>
    <property type="match status" value="5"/>
</dbReference>
<keyword evidence="7 14" id="KW-0547">Nucleotide-binding</keyword>
<dbReference type="SUPFAM" id="SSF48403">
    <property type="entry name" value="Ankyrin repeat"/>
    <property type="match status" value="2"/>
</dbReference>
<keyword evidence="3" id="KW-0723">Serine/threonine-protein kinase</keyword>
<dbReference type="Pfam" id="PF08477">
    <property type="entry name" value="Roc"/>
    <property type="match status" value="1"/>
</dbReference>
<dbReference type="InterPro" id="IPR027417">
    <property type="entry name" value="P-loop_NTPase"/>
</dbReference>
<dbReference type="Pfam" id="PF13855">
    <property type="entry name" value="LRR_8"/>
    <property type="match status" value="1"/>
</dbReference>
<dbReference type="PROSITE" id="PS00108">
    <property type="entry name" value="PROTEIN_KINASE_ST"/>
    <property type="match status" value="1"/>
</dbReference>